<proteinExistence type="predicted"/>
<sequence>MKKGILYTLLTAIIVCMVGCDGMDATYTDFIKDGPIVYIGKADSLKAFSGKNRIKLTWQMQNDPRGVKAHIYWKDRTESVEINLDRSQKELEYTLENMQEASYVFEVVIYDKYGHYSLPAEITGEVYGEVYTGFLNPRSYTKKSGKAVYFNKDTQKWEMILNAIRDKTLVNTEVVYKDENGNEKTLSWSERTAYTLTLEGYAEGGMVKYRSCFLPQEGAIDEFWTDYTYLAGSE</sequence>
<accession>I8X1F6</accession>
<reference evidence="1 2" key="1">
    <citation type="submission" date="2012-02" db="EMBL/GenBank/DDBJ databases">
        <title>The Genome Sequence of Bacteroides nordii CL02T12C05.</title>
        <authorList>
            <consortium name="The Broad Institute Genome Sequencing Platform"/>
            <person name="Earl A."/>
            <person name="Ward D."/>
            <person name="Feldgarden M."/>
            <person name="Gevers D."/>
            <person name="Zitomersky N.L."/>
            <person name="Coyne M.J."/>
            <person name="Comstock L.E."/>
            <person name="Young S.K."/>
            <person name="Zeng Q."/>
            <person name="Gargeya S."/>
            <person name="Fitzgerald M."/>
            <person name="Haas B."/>
            <person name="Abouelleil A."/>
            <person name="Alvarado L."/>
            <person name="Arachchi H.M."/>
            <person name="Berlin A."/>
            <person name="Chapman S.B."/>
            <person name="Gearin G."/>
            <person name="Goldberg J."/>
            <person name="Griggs A."/>
            <person name="Gujja S."/>
            <person name="Hansen M."/>
            <person name="Heiman D."/>
            <person name="Howarth C."/>
            <person name="Larimer J."/>
            <person name="Lui A."/>
            <person name="MacDonald P.J.P."/>
            <person name="McCowen C."/>
            <person name="Montmayeur A."/>
            <person name="Murphy C."/>
            <person name="Neiman D."/>
            <person name="Pearson M."/>
            <person name="Priest M."/>
            <person name="Roberts A."/>
            <person name="Saif S."/>
            <person name="Shea T."/>
            <person name="Sisk P."/>
            <person name="Stolte C."/>
            <person name="Sykes S."/>
            <person name="Wortman J."/>
            <person name="Nusbaum C."/>
            <person name="Birren B."/>
        </authorList>
    </citation>
    <scope>NUCLEOTIDE SEQUENCE [LARGE SCALE GENOMIC DNA]</scope>
    <source>
        <strain evidence="1 2">CL02T12C05</strain>
    </source>
</reference>
<dbReference type="STRING" id="997884.HMPREF1068_03962"/>
<dbReference type="PATRIC" id="fig|997884.3.peg.4066"/>
<dbReference type="InterPro" id="IPR013783">
    <property type="entry name" value="Ig-like_fold"/>
</dbReference>
<dbReference type="Pfam" id="PF16389">
    <property type="entry name" value="DUF4998"/>
    <property type="match status" value="1"/>
</dbReference>
<dbReference type="RefSeq" id="WP_007487277.1">
    <property type="nucleotide sequence ID" value="NZ_JH724316.1"/>
</dbReference>
<dbReference type="eggNOG" id="ENOG5033HTD">
    <property type="taxonomic scope" value="Bacteria"/>
</dbReference>
<evidence type="ECO:0008006" key="3">
    <source>
        <dbReference type="Google" id="ProtNLM"/>
    </source>
</evidence>
<dbReference type="EMBL" id="AGXS01000026">
    <property type="protein sequence ID" value="EIY44675.1"/>
    <property type="molecule type" value="Genomic_DNA"/>
</dbReference>
<dbReference type="AlphaFoldDB" id="I8X1F6"/>
<evidence type="ECO:0000313" key="2">
    <source>
        <dbReference type="Proteomes" id="UP000003089"/>
    </source>
</evidence>
<keyword evidence="2" id="KW-1185">Reference proteome</keyword>
<dbReference type="Proteomes" id="UP000003089">
    <property type="component" value="Unassembled WGS sequence"/>
</dbReference>
<dbReference type="Gene3D" id="2.60.40.10">
    <property type="entry name" value="Immunoglobulins"/>
    <property type="match status" value="1"/>
</dbReference>
<evidence type="ECO:0000313" key="1">
    <source>
        <dbReference type="EMBL" id="EIY44675.1"/>
    </source>
</evidence>
<dbReference type="HOGENOM" id="CLU_099750_0_0_10"/>
<organism evidence="1 2">
    <name type="scientific">Bacteroides nordii CL02T12C05</name>
    <dbReference type="NCBI Taxonomy" id="997884"/>
    <lineage>
        <taxon>Bacteria</taxon>
        <taxon>Pseudomonadati</taxon>
        <taxon>Bacteroidota</taxon>
        <taxon>Bacteroidia</taxon>
        <taxon>Bacteroidales</taxon>
        <taxon>Bacteroidaceae</taxon>
        <taxon>Bacteroides</taxon>
    </lineage>
</organism>
<gene>
    <name evidence="1" type="ORF">HMPREF1068_03962</name>
</gene>
<comment type="caution">
    <text evidence="1">The sequence shown here is derived from an EMBL/GenBank/DDBJ whole genome shotgun (WGS) entry which is preliminary data.</text>
</comment>
<protein>
    <recommendedName>
        <fullName evidence="3">DUF4998 domain-containing protein</fullName>
    </recommendedName>
</protein>
<name>I8X1F6_9BACE</name>